<dbReference type="RefSeq" id="XP_033650520.1">
    <property type="nucleotide sequence ID" value="XM_033793600.1"/>
</dbReference>
<protein>
    <submittedName>
        <fullName evidence="2">Uncharacterized protein</fullName>
    </submittedName>
</protein>
<proteinExistence type="predicted"/>
<dbReference type="Proteomes" id="UP000800097">
    <property type="component" value="Unassembled WGS sequence"/>
</dbReference>
<feature type="compositionally biased region" description="Basic and acidic residues" evidence="1">
    <location>
        <begin position="10"/>
        <end position="22"/>
    </location>
</feature>
<feature type="region of interest" description="Disordered" evidence="1">
    <location>
        <begin position="1"/>
        <end position="22"/>
    </location>
</feature>
<dbReference type="AlphaFoldDB" id="A0A6A6J8U1"/>
<organism evidence="2 3">
    <name type="scientific">Westerdykella ornata</name>
    <dbReference type="NCBI Taxonomy" id="318751"/>
    <lineage>
        <taxon>Eukaryota</taxon>
        <taxon>Fungi</taxon>
        <taxon>Dikarya</taxon>
        <taxon>Ascomycota</taxon>
        <taxon>Pezizomycotina</taxon>
        <taxon>Dothideomycetes</taxon>
        <taxon>Pleosporomycetidae</taxon>
        <taxon>Pleosporales</taxon>
        <taxon>Sporormiaceae</taxon>
        <taxon>Westerdykella</taxon>
    </lineage>
</organism>
<keyword evidence="3" id="KW-1185">Reference proteome</keyword>
<gene>
    <name evidence="2" type="ORF">EI97DRAFT_191694</name>
</gene>
<sequence>MRGQMQRKKTPGEKKEECHHLSERPAAHHPLDDMLCTADCTAVPASVPCVVFELFVSRALCSSHPVVLPSGVPKASKQASEGSAHLGSSSFRGGARIRIIFIFKNVPGRCAATLQPQSRPALWTDPLGPRDCCCPNPYIPTYPRSQTQQGISHSQHTPTQLAPLDFAPLPYRSLS</sequence>
<evidence type="ECO:0000256" key="1">
    <source>
        <dbReference type="SAM" id="MobiDB-lite"/>
    </source>
</evidence>
<dbReference type="EMBL" id="ML986514">
    <property type="protein sequence ID" value="KAF2272981.1"/>
    <property type="molecule type" value="Genomic_DNA"/>
</dbReference>
<evidence type="ECO:0000313" key="2">
    <source>
        <dbReference type="EMBL" id="KAF2272981.1"/>
    </source>
</evidence>
<reference evidence="2" key="1">
    <citation type="journal article" date="2020" name="Stud. Mycol.">
        <title>101 Dothideomycetes genomes: a test case for predicting lifestyles and emergence of pathogens.</title>
        <authorList>
            <person name="Haridas S."/>
            <person name="Albert R."/>
            <person name="Binder M."/>
            <person name="Bloem J."/>
            <person name="Labutti K."/>
            <person name="Salamov A."/>
            <person name="Andreopoulos B."/>
            <person name="Baker S."/>
            <person name="Barry K."/>
            <person name="Bills G."/>
            <person name="Bluhm B."/>
            <person name="Cannon C."/>
            <person name="Castanera R."/>
            <person name="Culley D."/>
            <person name="Daum C."/>
            <person name="Ezra D."/>
            <person name="Gonzalez J."/>
            <person name="Henrissat B."/>
            <person name="Kuo A."/>
            <person name="Liang C."/>
            <person name="Lipzen A."/>
            <person name="Lutzoni F."/>
            <person name="Magnuson J."/>
            <person name="Mondo S."/>
            <person name="Nolan M."/>
            <person name="Ohm R."/>
            <person name="Pangilinan J."/>
            <person name="Park H.-J."/>
            <person name="Ramirez L."/>
            <person name="Alfaro M."/>
            <person name="Sun H."/>
            <person name="Tritt A."/>
            <person name="Yoshinaga Y."/>
            <person name="Zwiers L.-H."/>
            <person name="Turgeon B."/>
            <person name="Goodwin S."/>
            <person name="Spatafora J."/>
            <person name="Crous P."/>
            <person name="Grigoriev I."/>
        </authorList>
    </citation>
    <scope>NUCLEOTIDE SEQUENCE</scope>
    <source>
        <strain evidence="2">CBS 379.55</strain>
    </source>
</reference>
<evidence type="ECO:0000313" key="3">
    <source>
        <dbReference type="Proteomes" id="UP000800097"/>
    </source>
</evidence>
<dbReference type="GeneID" id="54546775"/>
<accession>A0A6A6J8U1</accession>
<name>A0A6A6J8U1_WESOR</name>